<gene>
    <name evidence="2" type="ORF">H9642_16465</name>
</gene>
<dbReference type="RefSeq" id="WP_251837564.1">
    <property type="nucleotide sequence ID" value="NZ_JACSQG010000012.1"/>
</dbReference>
<name>A0ABR8TSM9_9PSED</name>
<dbReference type="EMBL" id="JACSQG010000012">
    <property type="protein sequence ID" value="MBD7978777.1"/>
    <property type="molecule type" value="Genomic_DNA"/>
</dbReference>
<sequence>MRLLRIVLVLFPSLAWAVEPANVQTTAQIQDSGVGSAGLISINTAAGQDHQQINARAIAIGEHATAQLILQQKLMMESLSSAVDAHSEILGASFSQSNGLIGVNQAAGAGNQQINAYRLRLGAPGQALDDSVLSQQNVAAPANLSGSTHDAKGTRAVITDNRAFTGSRGVVQLNQSAGVGNRSVNNLSFTVVD</sequence>
<comment type="caution">
    <text evidence="2">The sequence shown here is derived from an EMBL/GenBank/DDBJ whole genome shotgun (WGS) entry which is preliminary data.</text>
</comment>
<keyword evidence="1" id="KW-0732">Signal</keyword>
<feature type="signal peptide" evidence="1">
    <location>
        <begin position="1"/>
        <end position="17"/>
    </location>
</feature>
<dbReference type="Proteomes" id="UP000611945">
    <property type="component" value="Unassembled WGS sequence"/>
</dbReference>
<feature type="chain" id="PRO_5046108488" evidence="1">
    <location>
        <begin position="18"/>
        <end position="193"/>
    </location>
</feature>
<evidence type="ECO:0000313" key="2">
    <source>
        <dbReference type="EMBL" id="MBD7978777.1"/>
    </source>
</evidence>
<reference evidence="2 3" key="1">
    <citation type="submission" date="2020-08" db="EMBL/GenBank/DDBJ databases">
        <title>A Genomic Blueprint of the Chicken Gut Microbiome.</title>
        <authorList>
            <person name="Gilroy R."/>
            <person name="Ravi A."/>
            <person name="Getino M."/>
            <person name="Pursley I."/>
            <person name="Horton D.L."/>
            <person name="Alikhan N.-F."/>
            <person name="Baker D."/>
            <person name="Gharbi K."/>
            <person name="Hall N."/>
            <person name="Watson M."/>
            <person name="Adriaenssens E.M."/>
            <person name="Foster-Nyarko E."/>
            <person name="Jarju S."/>
            <person name="Secka A."/>
            <person name="Antonio M."/>
            <person name="Oren A."/>
            <person name="Chaudhuri R."/>
            <person name="La Ragione R.M."/>
            <person name="Hildebrand F."/>
            <person name="Pallen M.J."/>
        </authorList>
    </citation>
    <scope>NUCLEOTIDE SEQUENCE [LARGE SCALE GENOMIC DNA]</scope>
    <source>
        <strain evidence="2 3">Sa2CUA2</strain>
    </source>
</reference>
<proteinExistence type="predicted"/>
<evidence type="ECO:0000313" key="3">
    <source>
        <dbReference type="Proteomes" id="UP000611945"/>
    </source>
</evidence>
<organism evidence="2 3">
    <name type="scientific">Serpens gallinarum</name>
    <dbReference type="NCBI Taxonomy" id="2763075"/>
    <lineage>
        <taxon>Bacteria</taxon>
        <taxon>Pseudomonadati</taxon>
        <taxon>Pseudomonadota</taxon>
        <taxon>Gammaproteobacteria</taxon>
        <taxon>Pseudomonadales</taxon>
        <taxon>Pseudomonadaceae</taxon>
        <taxon>Pseudomonas</taxon>
    </lineage>
</organism>
<evidence type="ECO:0000256" key="1">
    <source>
        <dbReference type="SAM" id="SignalP"/>
    </source>
</evidence>
<protein>
    <submittedName>
        <fullName evidence="2">Adhesin</fullName>
    </submittedName>
</protein>
<keyword evidence="3" id="KW-1185">Reference proteome</keyword>
<accession>A0ABR8TSM9</accession>